<dbReference type="InterPro" id="IPR002586">
    <property type="entry name" value="CobQ/CobB/MinD/ParA_Nub-bd_dom"/>
</dbReference>
<feature type="domain" description="CobB/CobQ-like glutamine amidotransferase" evidence="8">
    <location>
        <begin position="243"/>
        <end position="442"/>
    </location>
</feature>
<dbReference type="Pfam" id="PF01656">
    <property type="entry name" value="CbiA"/>
    <property type="match status" value="1"/>
</dbReference>
<dbReference type="InterPro" id="IPR011698">
    <property type="entry name" value="GATase_3"/>
</dbReference>
<dbReference type="PANTHER" id="PTHR43873">
    <property type="entry name" value="COBYRINATE A,C-DIAMIDE SYNTHASE"/>
    <property type="match status" value="1"/>
</dbReference>
<keyword evidence="3" id="KW-0547">Nucleotide-binding</keyword>
<dbReference type="InterPro" id="IPR029062">
    <property type="entry name" value="Class_I_gatase-like"/>
</dbReference>
<dbReference type="GO" id="GO:0005524">
    <property type="term" value="F:ATP binding"/>
    <property type="evidence" value="ECO:0007669"/>
    <property type="project" value="UniProtKB-KW"/>
</dbReference>
<keyword evidence="5" id="KW-0460">Magnesium</keyword>
<dbReference type="CDD" id="cd03130">
    <property type="entry name" value="GATase1_CobB"/>
    <property type="match status" value="1"/>
</dbReference>
<evidence type="ECO:0000256" key="1">
    <source>
        <dbReference type="ARBA" id="ARBA00001946"/>
    </source>
</evidence>
<dbReference type="SUPFAM" id="SSF52317">
    <property type="entry name" value="Class I glutamine amidotransferase-like"/>
    <property type="match status" value="1"/>
</dbReference>
<dbReference type="NCBIfam" id="TIGR00379">
    <property type="entry name" value="cobB"/>
    <property type="match status" value="1"/>
</dbReference>
<dbReference type="InterPro" id="IPR027417">
    <property type="entry name" value="P-loop_NTPase"/>
</dbReference>
<evidence type="ECO:0000259" key="8">
    <source>
        <dbReference type="Pfam" id="PF07685"/>
    </source>
</evidence>
<dbReference type="Gene3D" id="3.40.50.300">
    <property type="entry name" value="P-loop containing nucleotide triphosphate hydrolases"/>
    <property type="match status" value="1"/>
</dbReference>
<reference evidence="9" key="1">
    <citation type="submission" date="2018-05" db="EMBL/GenBank/DDBJ databases">
        <authorList>
            <person name="Lanie J.A."/>
            <person name="Ng W.-L."/>
            <person name="Kazmierczak K.M."/>
            <person name="Andrzejewski T.M."/>
            <person name="Davidsen T.M."/>
            <person name="Wayne K.J."/>
            <person name="Tettelin H."/>
            <person name="Glass J.I."/>
            <person name="Rusch D."/>
            <person name="Podicherti R."/>
            <person name="Tsui H.-C.T."/>
            <person name="Winkler M.E."/>
        </authorList>
    </citation>
    <scope>NUCLEOTIDE SEQUENCE</scope>
</reference>
<dbReference type="GO" id="GO:0042242">
    <property type="term" value="F:cobyrinic acid a,c-diamide synthase activity"/>
    <property type="evidence" value="ECO:0007669"/>
    <property type="project" value="InterPro"/>
</dbReference>
<evidence type="ECO:0000313" key="9">
    <source>
        <dbReference type="EMBL" id="SUZ75448.1"/>
    </source>
</evidence>
<dbReference type="Gene3D" id="3.40.50.880">
    <property type="match status" value="1"/>
</dbReference>
<dbReference type="SUPFAM" id="SSF52540">
    <property type="entry name" value="P-loop containing nucleoside triphosphate hydrolases"/>
    <property type="match status" value="1"/>
</dbReference>
<dbReference type="EMBL" id="UINC01001246">
    <property type="protein sequence ID" value="SUZ75448.1"/>
    <property type="molecule type" value="Genomic_DNA"/>
</dbReference>
<feature type="domain" description="CobQ/CobB/MinD/ParA nucleotide binding" evidence="7">
    <location>
        <begin position="8"/>
        <end position="179"/>
    </location>
</feature>
<evidence type="ECO:0000256" key="5">
    <source>
        <dbReference type="ARBA" id="ARBA00022842"/>
    </source>
</evidence>
<sequence length="460" mass="50520">MISAPQKSSGKTIVSLGILHNLLEQGKSVQSFKKGPDYIDPMWLKLASGNECHNLDPYLMGAQGCLDSFSRHGIKSGMALIEGNHGLHDGMSLDGSDSSAGLANLLKSPVLLVINSRGMNRGAAALVTGMQKMKPEPNIVGVILNHVRTHRQEDKQKSAIENHCGVPVVGSIPNDEAVVIPERYLGLTTVDEIESASIIISQAGELVAKYCDMDAIQSFFKEELTLVDSVNDNDISSKDSSIKIGVFNDPAFCFYYPENLEALRKHGAELFFINSLHDSIIPDINGLYIGGGFPESFFEELSNNSKLLSDVKDRISSGLPVYAECGGLIYLSEAAHYKGKKYTLAGVLPFEIGYQNNPVGYGYLSLKSRCQSRWFDEGALVKAHEFHYSKPLSANWTKPRFPKISSSDRFQFNVVRGYGIDGKRDGILHQNIFASFAHLHASVNPQWAKGFVELASEYQH</sequence>
<evidence type="ECO:0000256" key="2">
    <source>
        <dbReference type="ARBA" id="ARBA00022598"/>
    </source>
</evidence>
<comment type="cofactor">
    <cofactor evidence="1">
        <name>Mg(2+)</name>
        <dbReference type="ChEBI" id="CHEBI:18420"/>
    </cofactor>
</comment>
<evidence type="ECO:0000256" key="4">
    <source>
        <dbReference type="ARBA" id="ARBA00022840"/>
    </source>
</evidence>
<dbReference type="InterPro" id="IPR004484">
    <property type="entry name" value="CbiA/CobB_synth"/>
</dbReference>
<evidence type="ECO:0000259" key="7">
    <source>
        <dbReference type="Pfam" id="PF01656"/>
    </source>
</evidence>
<name>A0A381Q920_9ZZZZ</name>
<dbReference type="AlphaFoldDB" id="A0A381Q920"/>
<proteinExistence type="predicted"/>
<dbReference type="NCBIfam" id="NF002204">
    <property type="entry name" value="PRK01077.1"/>
    <property type="match status" value="1"/>
</dbReference>
<keyword evidence="6" id="KW-0315">Glutamine amidotransferase</keyword>
<organism evidence="9">
    <name type="scientific">marine metagenome</name>
    <dbReference type="NCBI Taxonomy" id="408172"/>
    <lineage>
        <taxon>unclassified sequences</taxon>
        <taxon>metagenomes</taxon>
        <taxon>ecological metagenomes</taxon>
    </lineage>
</organism>
<dbReference type="Pfam" id="PF07685">
    <property type="entry name" value="GATase_3"/>
    <property type="match status" value="1"/>
</dbReference>
<keyword evidence="2" id="KW-0436">Ligase</keyword>
<keyword evidence="4" id="KW-0067">ATP-binding</keyword>
<protein>
    <submittedName>
        <fullName evidence="9">Uncharacterized protein</fullName>
    </submittedName>
</protein>
<gene>
    <name evidence="9" type="ORF">METZ01_LOCUS28302</name>
</gene>
<evidence type="ECO:0000256" key="3">
    <source>
        <dbReference type="ARBA" id="ARBA00022741"/>
    </source>
</evidence>
<dbReference type="PROSITE" id="PS51274">
    <property type="entry name" value="GATASE_COBBQ"/>
    <property type="match status" value="1"/>
</dbReference>
<dbReference type="PANTHER" id="PTHR43873:SF1">
    <property type="entry name" value="COBYRINATE A,C-DIAMIDE SYNTHASE"/>
    <property type="match status" value="1"/>
</dbReference>
<accession>A0A381Q920</accession>
<evidence type="ECO:0000256" key="6">
    <source>
        <dbReference type="ARBA" id="ARBA00022962"/>
    </source>
</evidence>